<organism evidence="3 5">
    <name type="scientific">Durusdinium trenchii</name>
    <dbReference type="NCBI Taxonomy" id="1381693"/>
    <lineage>
        <taxon>Eukaryota</taxon>
        <taxon>Sar</taxon>
        <taxon>Alveolata</taxon>
        <taxon>Dinophyceae</taxon>
        <taxon>Suessiales</taxon>
        <taxon>Symbiodiniaceae</taxon>
        <taxon>Durusdinium</taxon>
    </lineage>
</organism>
<evidence type="ECO:0000256" key="2">
    <source>
        <dbReference type="SAM" id="MobiDB-lite"/>
    </source>
</evidence>
<evidence type="ECO:0000313" key="3">
    <source>
        <dbReference type="EMBL" id="CAK9028744.1"/>
    </source>
</evidence>
<keyword evidence="5" id="KW-1185">Reference proteome</keyword>
<sequence length="134" mass="14819">NTITSSPYGPHGEHPERWRANGTFPFPEKAPSSLAGDGADGSDVDPTTLASANCGNPVLDLNNTLTMHLKAEDRKYDNKYAQQLQADYQSLIDNINDASKKCNDLRARLFKMDYYANKFIVLPSGVWNKIDAQA</sequence>
<dbReference type="EMBL" id="CAXAMM010012377">
    <property type="protein sequence ID" value="CAK9028744.1"/>
    <property type="molecule type" value="Genomic_DNA"/>
</dbReference>
<name>A0ABP0KQM1_9DINO</name>
<protein>
    <submittedName>
        <fullName evidence="3">Uncharacterized protein</fullName>
    </submittedName>
</protein>
<keyword evidence="1" id="KW-0175">Coiled coil</keyword>
<feature type="region of interest" description="Disordered" evidence="2">
    <location>
        <begin position="1"/>
        <end position="49"/>
    </location>
</feature>
<proteinExistence type="predicted"/>
<feature type="coiled-coil region" evidence="1">
    <location>
        <begin position="81"/>
        <end position="108"/>
    </location>
</feature>
<evidence type="ECO:0000313" key="5">
    <source>
        <dbReference type="Proteomes" id="UP001642464"/>
    </source>
</evidence>
<gene>
    <name evidence="3" type="ORF">SCF082_LOCUS18493</name>
    <name evidence="4" type="ORF">SCF082_LOCUS18501</name>
</gene>
<comment type="caution">
    <text evidence="3">The sequence shown here is derived from an EMBL/GenBank/DDBJ whole genome shotgun (WGS) entry which is preliminary data.</text>
</comment>
<accession>A0ABP0KQM1</accession>
<evidence type="ECO:0000256" key="1">
    <source>
        <dbReference type="SAM" id="Coils"/>
    </source>
</evidence>
<reference evidence="3 5" key="1">
    <citation type="submission" date="2024-02" db="EMBL/GenBank/DDBJ databases">
        <authorList>
            <person name="Chen Y."/>
            <person name="Shah S."/>
            <person name="Dougan E. K."/>
            <person name="Thang M."/>
            <person name="Chan C."/>
        </authorList>
    </citation>
    <scope>NUCLEOTIDE SEQUENCE [LARGE SCALE GENOMIC DNA]</scope>
</reference>
<dbReference type="Proteomes" id="UP001642464">
    <property type="component" value="Unassembled WGS sequence"/>
</dbReference>
<dbReference type="EMBL" id="CAXAMM010012390">
    <property type="protein sequence ID" value="CAK9028770.1"/>
    <property type="molecule type" value="Genomic_DNA"/>
</dbReference>
<feature type="non-terminal residue" evidence="3">
    <location>
        <position position="1"/>
    </location>
</feature>
<evidence type="ECO:0000313" key="4">
    <source>
        <dbReference type="EMBL" id="CAK9028770.1"/>
    </source>
</evidence>